<gene>
    <name evidence="2" type="ORF">PIB30_093012</name>
</gene>
<feature type="compositionally biased region" description="Basic and acidic residues" evidence="1">
    <location>
        <begin position="89"/>
        <end position="99"/>
    </location>
</feature>
<dbReference type="Proteomes" id="UP001341840">
    <property type="component" value="Unassembled WGS sequence"/>
</dbReference>
<evidence type="ECO:0000313" key="3">
    <source>
        <dbReference type="Proteomes" id="UP001341840"/>
    </source>
</evidence>
<organism evidence="2 3">
    <name type="scientific">Stylosanthes scabra</name>
    <dbReference type="NCBI Taxonomy" id="79078"/>
    <lineage>
        <taxon>Eukaryota</taxon>
        <taxon>Viridiplantae</taxon>
        <taxon>Streptophyta</taxon>
        <taxon>Embryophyta</taxon>
        <taxon>Tracheophyta</taxon>
        <taxon>Spermatophyta</taxon>
        <taxon>Magnoliopsida</taxon>
        <taxon>eudicotyledons</taxon>
        <taxon>Gunneridae</taxon>
        <taxon>Pentapetalae</taxon>
        <taxon>rosids</taxon>
        <taxon>fabids</taxon>
        <taxon>Fabales</taxon>
        <taxon>Fabaceae</taxon>
        <taxon>Papilionoideae</taxon>
        <taxon>50 kb inversion clade</taxon>
        <taxon>dalbergioids sensu lato</taxon>
        <taxon>Dalbergieae</taxon>
        <taxon>Pterocarpus clade</taxon>
        <taxon>Stylosanthes</taxon>
    </lineage>
</organism>
<dbReference type="EMBL" id="JASCZI010183200">
    <property type="protein sequence ID" value="MED6189151.1"/>
    <property type="molecule type" value="Genomic_DNA"/>
</dbReference>
<accession>A0ABU6WTB5</accession>
<keyword evidence="3" id="KW-1185">Reference proteome</keyword>
<proteinExistence type="predicted"/>
<sequence>MSFDESCESTQGAPESIDMSSDCKNHVSKPHRVGSSSSQLILWSNTLISNEFNKQEEPSTPPKVRVSGSERGDLRDQLPLVSGNSGLSDIKDAEGMHMS</sequence>
<evidence type="ECO:0000256" key="1">
    <source>
        <dbReference type="SAM" id="MobiDB-lite"/>
    </source>
</evidence>
<name>A0ABU6WTB5_9FABA</name>
<protein>
    <submittedName>
        <fullName evidence="2">Uncharacterized protein</fullName>
    </submittedName>
</protein>
<comment type="caution">
    <text evidence="2">The sequence shown here is derived from an EMBL/GenBank/DDBJ whole genome shotgun (WGS) entry which is preliminary data.</text>
</comment>
<feature type="region of interest" description="Disordered" evidence="1">
    <location>
        <begin position="52"/>
        <end position="99"/>
    </location>
</feature>
<reference evidence="2 3" key="1">
    <citation type="journal article" date="2023" name="Plants (Basel)">
        <title>Bridging the Gap: Combining Genomics and Transcriptomics Approaches to Understand Stylosanthes scabra, an Orphan Legume from the Brazilian Caatinga.</title>
        <authorList>
            <person name="Ferreira-Neto J.R.C."/>
            <person name="da Silva M.D."/>
            <person name="Binneck E."/>
            <person name="de Melo N.F."/>
            <person name="da Silva R.H."/>
            <person name="de Melo A.L.T.M."/>
            <person name="Pandolfi V."/>
            <person name="Bustamante F.O."/>
            <person name="Brasileiro-Vidal A.C."/>
            <person name="Benko-Iseppon A.M."/>
        </authorList>
    </citation>
    <scope>NUCLEOTIDE SEQUENCE [LARGE SCALE GENOMIC DNA]</scope>
    <source>
        <tissue evidence="2">Leaves</tissue>
    </source>
</reference>
<evidence type="ECO:0000313" key="2">
    <source>
        <dbReference type="EMBL" id="MED6189151.1"/>
    </source>
</evidence>
<feature type="region of interest" description="Disordered" evidence="1">
    <location>
        <begin position="1"/>
        <end position="36"/>
    </location>
</feature>